<gene>
    <name evidence="20" type="primary">copA_3</name>
    <name evidence="20" type="ORF">NCTC12475_01714</name>
</gene>
<keyword evidence="20" id="KW-0378">Hydrolase</keyword>
<feature type="transmembrane region" description="Helical" evidence="18">
    <location>
        <begin position="668"/>
        <end position="690"/>
    </location>
</feature>
<dbReference type="SFLD" id="SFLDS00003">
    <property type="entry name" value="Haloacid_Dehalogenase"/>
    <property type="match status" value="1"/>
</dbReference>
<comment type="function">
    <text evidence="14">Probably involved in copper export.</text>
</comment>
<comment type="catalytic activity">
    <reaction evidence="17">
        <text>Cu(2+)(in) + ATP + H2O = Cu(2+)(out) + ADP + phosphate + H(+)</text>
        <dbReference type="Rhea" id="RHEA:10376"/>
        <dbReference type="ChEBI" id="CHEBI:15377"/>
        <dbReference type="ChEBI" id="CHEBI:15378"/>
        <dbReference type="ChEBI" id="CHEBI:29036"/>
        <dbReference type="ChEBI" id="CHEBI:30616"/>
        <dbReference type="ChEBI" id="CHEBI:43474"/>
        <dbReference type="ChEBI" id="CHEBI:456216"/>
        <dbReference type="EC" id="7.2.2.9"/>
    </reaction>
</comment>
<dbReference type="PRINTS" id="PR00943">
    <property type="entry name" value="CUATPASE"/>
</dbReference>
<feature type="domain" description="HMA" evidence="19">
    <location>
        <begin position="3"/>
        <end position="68"/>
    </location>
</feature>
<keyword evidence="10" id="KW-1278">Translocase</keyword>
<keyword evidence="12" id="KW-0406">Ion transport</keyword>
<dbReference type="PANTHER" id="PTHR43520">
    <property type="entry name" value="ATP7, ISOFORM B"/>
    <property type="match status" value="1"/>
</dbReference>
<dbReference type="InterPro" id="IPR044492">
    <property type="entry name" value="P_typ_ATPase_HD_dom"/>
</dbReference>
<dbReference type="InterPro" id="IPR023214">
    <property type="entry name" value="HAD_sf"/>
</dbReference>
<keyword evidence="5" id="KW-0597">Phosphoprotein</keyword>
<dbReference type="GO" id="GO:0005507">
    <property type="term" value="F:copper ion binding"/>
    <property type="evidence" value="ECO:0007669"/>
    <property type="project" value="TreeGrafter"/>
</dbReference>
<dbReference type="SUPFAM" id="SSF81665">
    <property type="entry name" value="Calcium ATPase, transmembrane domain M"/>
    <property type="match status" value="1"/>
</dbReference>
<keyword evidence="7 18" id="KW-0479">Metal-binding</keyword>
<feature type="transmembrane region" description="Helical" evidence="18">
    <location>
        <begin position="331"/>
        <end position="352"/>
    </location>
</feature>
<evidence type="ECO:0000256" key="4">
    <source>
        <dbReference type="ARBA" id="ARBA00022448"/>
    </source>
</evidence>
<dbReference type="NCBIfam" id="TIGR01494">
    <property type="entry name" value="ATPase_P-type"/>
    <property type="match status" value="1"/>
</dbReference>
<dbReference type="GO" id="GO:0016887">
    <property type="term" value="F:ATP hydrolysis activity"/>
    <property type="evidence" value="ECO:0007669"/>
    <property type="project" value="InterPro"/>
</dbReference>
<evidence type="ECO:0000313" key="21">
    <source>
        <dbReference type="Proteomes" id="UP000254920"/>
    </source>
</evidence>
<evidence type="ECO:0000313" key="20">
    <source>
        <dbReference type="EMBL" id="SUX11486.1"/>
    </source>
</evidence>
<dbReference type="PROSITE" id="PS01229">
    <property type="entry name" value="COF_2"/>
    <property type="match status" value="1"/>
</dbReference>
<dbReference type="InterPro" id="IPR017969">
    <property type="entry name" value="Heavy-metal-associated_CS"/>
</dbReference>
<dbReference type="RefSeq" id="WP_089182210.1">
    <property type="nucleotide sequence ID" value="NZ_CP043427.1"/>
</dbReference>
<dbReference type="GeneID" id="93090352"/>
<evidence type="ECO:0000256" key="18">
    <source>
        <dbReference type="RuleBase" id="RU362081"/>
    </source>
</evidence>
<dbReference type="InterPro" id="IPR006121">
    <property type="entry name" value="HMA_dom"/>
</dbReference>
<dbReference type="SUPFAM" id="SSF81653">
    <property type="entry name" value="Calcium ATPase, transduction domain A"/>
    <property type="match status" value="1"/>
</dbReference>
<dbReference type="PROSITE" id="PS50846">
    <property type="entry name" value="HMA_2"/>
    <property type="match status" value="1"/>
</dbReference>
<dbReference type="SFLD" id="SFLDF00027">
    <property type="entry name" value="p-type_atpase"/>
    <property type="match status" value="1"/>
</dbReference>
<evidence type="ECO:0000256" key="12">
    <source>
        <dbReference type="ARBA" id="ARBA00023065"/>
    </source>
</evidence>
<keyword evidence="13 18" id="KW-0472">Membrane</keyword>
<dbReference type="Proteomes" id="UP000254920">
    <property type="component" value="Unassembled WGS sequence"/>
</dbReference>
<keyword evidence="21" id="KW-1185">Reference proteome</keyword>
<evidence type="ECO:0000256" key="5">
    <source>
        <dbReference type="ARBA" id="ARBA00022553"/>
    </source>
</evidence>
<evidence type="ECO:0000256" key="3">
    <source>
        <dbReference type="ARBA" id="ARBA00006024"/>
    </source>
</evidence>
<evidence type="ECO:0000256" key="9">
    <source>
        <dbReference type="ARBA" id="ARBA00022840"/>
    </source>
</evidence>
<evidence type="ECO:0000256" key="16">
    <source>
        <dbReference type="ARBA" id="ARBA00040690"/>
    </source>
</evidence>
<keyword evidence="11 18" id="KW-1133">Transmembrane helix</keyword>
<dbReference type="SFLD" id="SFLDG00002">
    <property type="entry name" value="C1.7:_P-type_atpase_like"/>
    <property type="match status" value="1"/>
</dbReference>
<dbReference type="InterPro" id="IPR059000">
    <property type="entry name" value="ATPase_P-type_domA"/>
</dbReference>
<dbReference type="PANTHER" id="PTHR43520:SF8">
    <property type="entry name" value="P-TYPE CU(+) TRANSPORTER"/>
    <property type="match status" value="1"/>
</dbReference>
<dbReference type="Pfam" id="PF00122">
    <property type="entry name" value="E1-E2_ATPase"/>
    <property type="match status" value="1"/>
</dbReference>
<evidence type="ECO:0000256" key="17">
    <source>
        <dbReference type="ARBA" id="ARBA00047424"/>
    </source>
</evidence>
<organism evidence="20 21">
    <name type="scientific">Campylobacter sputorum subsp. sputorum</name>
    <dbReference type="NCBI Taxonomy" id="32024"/>
    <lineage>
        <taxon>Bacteria</taxon>
        <taxon>Pseudomonadati</taxon>
        <taxon>Campylobacterota</taxon>
        <taxon>Epsilonproteobacteria</taxon>
        <taxon>Campylobacterales</taxon>
        <taxon>Campylobacteraceae</taxon>
        <taxon>Campylobacter</taxon>
    </lineage>
</organism>
<evidence type="ECO:0000256" key="15">
    <source>
        <dbReference type="ARBA" id="ARBA00038904"/>
    </source>
</evidence>
<dbReference type="GO" id="GO:0005886">
    <property type="term" value="C:plasma membrane"/>
    <property type="evidence" value="ECO:0007669"/>
    <property type="project" value="UniProtKB-SubCell"/>
</dbReference>
<dbReference type="EMBL" id="UFVD01000001">
    <property type="protein sequence ID" value="SUX11486.1"/>
    <property type="molecule type" value="Genomic_DNA"/>
</dbReference>
<comment type="subcellular location">
    <subcellularLocation>
        <location evidence="2 18">Cell membrane</location>
    </subcellularLocation>
    <subcellularLocation>
        <location evidence="1">Endomembrane system</location>
        <topology evidence="1">Multi-pass membrane protein</topology>
    </subcellularLocation>
</comment>
<keyword evidence="4" id="KW-0813">Transport</keyword>
<keyword evidence="18" id="KW-1003">Cell membrane</keyword>
<dbReference type="Pfam" id="PF00702">
    <property type="entry name" value="Hydrolase"/>
    <property type="match status" value="1"/>
</dbReference>
<feature type="transmembrane region" description="Helical" evidence="18">
    <location>
        <begin position="177"/>
        <end position="196"/>
    </location>
</feature>
<dbReference type="CDD" id="cd00371">
    <property type="entry name" value="HMA"/>
    <property type="match status" value="1"/>
</dbReference>
<dbReference type="NCBIfam" id="TIGR01525">
    <property type="entry name" value="ATPase-IB_hvy"/>
    <property type="match status" value="1"/>
</dbReference>
<dbReference type="AlphaFoldDB" id="A0A381DLE5"/>
<keyword evidence="9 18" id="KW-0067">ATP-binding</keyword>
<dbReference type="InterPro" id="IPR001757">
    <property type="entry name" value="P_typ_ATPase"/>
</dbReference>
<dbReference type="EC" id="7.2.2.9" evidence="15"/>
<dbReference type="GO" id="GO:0005524">
    <property type="term" value="F:ATP binding"/>
    <property type="evidence" value="ECO:0007669"/>
    <property type="project" value="UniProtKB-UniRule"/>
</dbReference>
<dbReference type="NCBIfam" id="TIGR01511">
    <property type="entry name" value="ATPase-IB1_Cu"/>
    <property type="match status" value="1"/>
</dbReference>
<dbReference type="Gene3D" id="3.30.70.100">
    <property type="match status" value="1"/>
</dbReference>
<dbReference type="Gene3D" id="2.70.150.10">
    <property type="entry name" value="Calcium-transporting ATPase, cytoplasmic transduction domain A"/>
    <property type="match status" value="1"/>
</dbReference>
<evidence type="ECO:0000259" key="19">
    <source>
        <dbReference type="PROSITE" id="PS50846"/>
    </source>
</evidence>
<feature type="transmembrane region" description="Helical" evidence="18">
    <location>
        <begin position="114"/>
        <end position="135"/>
    </location>
</feature>
<evidence type="ECO:0000256" key="11">
    <source>
        <dbReference type="ARBA" id="ARBA00022989"/>
    </source>
</evidence>
<dbReference type="InterPro" id="IPR036412">
    <property type="entry name" value="HAD-like_sf"/>
</dbReference>
<evidence type="ECO:0000256" key="1">
    <source>
        <dbReference type="ARBA" id="ARBA00004127"/>
    </source>
</evidence>
<evidence type="ECO:0000256" key="14">
    <source>
        <dbReference type="ARBA" id="ARBA00037143"/>
    </source>
</evidence>
<keyword evidence="8 18" id="KW-0547">Nucleotide-binding</keyword>
<evidence type="ECO:0000256" key="8">
    <source>
        <dbReference type="ARBA" id="ARBA00022741"/>
    </source>
</evidence>
<dbReference type="Gene3D" id="3.40.1110.10">
    <property type="entry name" value="Calcium-transporting ATPase, cytoplasmic domain N"/>
    <property type="match status" value="1"/>
</dbReference>
<feature type="transmembrane region" description="Helical" evidence="18">
    <location>
        <begin position="358"/>
        <end position="389"/>
    </location>
</feature>
<dbReference type="InterPro" id="IPR023298">
    <property type="entry name" value="ATPase_P-typ_TM_dom_sf"/>
</dbReference>
<feature type="transmembrane region" description="Helical" evidence="18">
    <location>
        <begin position="147"/>
        <end position="171"/>
    </location>
</feature>
<dbReference type="SUPFAM" id="SSF81660">
    <property type="entry name" value="Metal cation-transporting ATPase, ATP-binding domain N"/>
    <property type="match status" value="1"/>
</dbReference>
<dbReference type="FunFam" id="2.70.150.10:FF:000002">
    <property type="entry name" value="Copper-transporting ATPase 1, putative"/>
    <property type="match status" value="1"/>
</dbReference>
<evidence type="ECO:0000256" key="7">
    <source>
        <dbReference type="ARBA" id="ARBA00022723"/>
    </source>
</evidence>
<feature type="transmembrane region" description="Helical" evidence="18">
    <location>
        <begin position="696"/>
        <end position="714"/>
    </location>
</feature>
<proteinExistence type="inferred from homology"/>
<dbReference type="GO" id="GO:0055070">
    <property type="term" value="P:copper ion homeostasis"/>
    <property type="evidence" value="ECO:0007669"/>
    <property type="project" value="TreeGrafter"/>
</dbReference>
<name>A0A381DLE5_9BACT</name>
<dbReference type="CDD" id="cd02094">
    <property type="entry name" value="P-type_ATPase_Cu-like"/>
    <property type="match status" value="1"/>
</dbReference>
<dbReference type="SUPFAM" id="SSF55008">
    <property type="entry name" value="HMA, heavy metal-associated domain"/>
    <property type="match status" value="1"/>
</dbReference>
<dbReference type="Gene3D" id="3.40.50.1000">
    <property type="entry name" value="HAD superfamily/HAD-like"/>
    <property type="match status" value="1"/>
</dbReference>
<accession>A0A381DLE5</accession>
<dbReference type="InterPro" id="IPR023299">
    <property type="entry name" value="ATPase_P-typ_cyto_dom_N"/>
</dbReference>
<comment type="similarity">
    <text evidence="3 18">Belongs to the cation transport ATPase (P-type) (TC 3.A.3) family. Type IB subfamily.</text>
</comment>
<dbReference type="InterPro" id="IPR008250">
    <property type="entry name" value="ATPase_P-typ_transduc_dom_A_sf"/>
</dbReference>
<evidence type="ECO:0000256" key="6">
    <source>
        <dbReference type="ARBA" id="ARBA00022692"/>
    </source>
</evidence>
<protein>
    <recommendedName>
        <fullName evidence="16">Copper-transporting ATPase</fullName>
        <ecNumber evidence="15">7.2.2.9</ecNumber>
    </recommendedName>
</protein>
<dbReference type="GO" id="GO:0043682">
    <property type="term" value="F:P-type divalent copper transporter activity"/>
    <property type="evidence" value="ECO:0007669"/>
    <property type="project" value="UniProtKB-EC"/>
</dbReference>
<evidence type="ECO:0000256" key="13">
    <source>
        <dbReference type="ARBA" id="ARBA00023136"/>
    </source>
</evidence>
<dbReference type="OrthoDB" id="2490525at2"/>
<feature type="transmembrane region" description="Helical" evidence="18">
    <location>
        <begin position="86"/>
        <end position="108"/>
    </location>
</feature>
<dbReference type="PROSITE" id="PS01047">
    <property type="entry name" value="HMA_1"/>
    <property type="match status" value="1"/>
</dbReference>
<keyword evidence="6 18" id="KW-0812">Transmembrane</keyword>
<dbReference type="PRINTS" id="PR00119">
    <property type="entry name" value="CATATPASE"/>
</dbReference>
<sequence length="721" mass="79115">MSQKIRLNISGMNCVNCSSGIEKSVKKIKGVKSANVSFANSSGEFVLDSSDVLEDVIKKIKSLGFGVVKNYQELEHYRKLHIKNMLFKFVISAILSCVIMFIEMFLVPNLWLNLIMLTLSSVVVFYCGGHFFIHAKKSLQNLNFDMNVLISLGVMVAYLYSLFVVVVPDFIPQNLRYLYFSSSTMIITFVTLGKFLEERSKLKASDYLKNLMDLAPKKALKVSKGAQLEEVNADELKKGDIVIVKSGFNIPCDGVIIEGGGDIDKSFLSGESLPVYHSKGDNVYAGCVNLDGYMTIEVAKEQSDTMLYQILNLMSEASSKKMPIARLADKVANIFVPSVILIAIFTLIFWSLNKDLSLGLILAASVLIISCPCALGLATPIAIVCALGAGAKRGILIKNPEVLENMQDIKFGVFDKTGTLSKGEISVKKSFLSDQILSFVAGIEERSEHPISKAIVEYAKNNCMCATKFNGEHKNIPGKGIIASQGNINVMIGNLALMQENSVYIRDDILEEINKITNDGFGVVMVAYNSNFSGYLVLSDSLKDGAKELILELKKMGITPIMLTGDSLNVAKYIANQIDIQEVHAELLPQDKYDFVEKLKQKGKVLFVGDGINDAPSLKSADISVAMSSGSDIVKESGDIVVVNSDLKSILAFIKLTKETMKTIKQNLFWAFIYNAICIPIAAGVLYPFGFILMPMYGAIAMSISSVSVVLNSIKLRFIKF</sequence>
<dbReference type="InterPro" id="IPR036163">
    <property type="entry name" value="HMA_dom_sf"/>
</dbReference>
<dbReference type="Pfam" id="PF00403">
    <property type="entry name" value="HMA"/>
    <property type="match status" value="1"/>
</dbReference>
<dbReference type="SUPFAM" id="SSF56784">
    <property type="entry name" value="HAD-like"/>
    <property type="match status" value="1"/>
</dbReference>
<dbReference type="STRING" id="32024.GCA_000788295_00756"/>
<evidence type="ECO:0000256" key="2">
    <source>
        <dbReference type="ARBA" id="ARBA00004236"/>
    </source>
</evidence>
<reference evidence="20 21" key="1">
    <citation type="submission" date="2018-06" db="EMBL/GenBank/DDBJ databases">
        <authorList>
            <consortium name="Pathogen Informatics"/>
            <person name="Doyle S."/>
        </authorList>
    </citation>
    <scope>NUCLEOTIDE SEQUENCE [LARGE SCALE GENOMIC DNA]</scope>
    <source>
        <strain evidence="20 21">NCTC12475</strain>
    </source>
</reference>
<dbReference type="InterPro" id="IPR027256">
    <property type="entry name" value="P-typ_ATPase_IB"/>
</dbReference>
<evidence type="ECO:0000256" key="10">
    <source>
        <dbReference type="ARBA" id="ARBA00022967"/>
    </source>
</evidence>
<dbReference type="GO" id="GO:0012505">
    <property type="term" value="C:endomembrane system"/>
    <property type="evidence" value="ECO:0007669"/>
    <property type="project" value="UniProtKB-SubCell"/>
</dbReference>